<dbReference type="PANTHER" id="PTHR24148">
    <property type="entry name" value="ANKYRIN REPEAT DOMAIN-CONTAINING PROTEIN 39 HOMOLOG-RELATED"/>
    <property type="match status" value="1"/>
</dbReference>
<dbReference type="AlphaFoldDB" id="A0A6A6ITK6"/>
<dbReference type="GeneID" id="54586209"/>
<dbReference type="InterPro" id="IPR010730">
    <property type="entry name" value="HET"/>
</dbReference>
<proteinExistence type="predicted"/>
<name>A0A6A6ITK6_9PLEO</name>
<dbReference type="PANTHER" id="PTHR24148:SF64">
    <property type="entry name" value="HETEROKARYON INCOMPATIBILITY DOMAIN-CONTAINING PROTEIN"/>
    <property type="match status" value="1"/>
</dbReference>
<evidence type="ECO:0000259" key="1">
    <source>
        <dbReference type="Pfam" id="PF06985"/>
    </source>
</evidence>
<evidence type="ECO:0000313" key="3">
    <source>
        <dbReference type="Proteomes" id="UP000800094"/>
    </source>
</evidence>
<dbReference type="Pfam" id="PF06985">
    <property type="entry name" value="HET"/>
    <property type="match status" value="1"/>
</dbReference>
<feature type="domain" description="Heterokaryon incompatibility" evidence="1">
    <location>
        <begin position="69"/>
        <end position="198"/>
    </location>
</feature>
<sequence length="607" mass="67567">MTCGARATQAACVAASAELFGDEALIRTFRLQPQASSAETDGFSKKISNLSQHIVTFDRHKQCQTQFNYIAISHVWDPTISDAHVQGPTTPFKTKARNHIFEALERLITGIGGIIDEDTEIWYDYISVPQWENDLKVRILGAIPDIFYDADFTLVDLDDVTDDAISLLRHGKTTEDRIAGVTGVCNAKWFKRVWTVMEYVRSRNVKGMNQEGRIFDEVVLLGEVLGVWEEERRKVGSVQELEALAQMGKNIVPWNLGRLTEGRALKRLDFGNAFNLLSRRGCRSSRDFFHALLGIVKADLKEPLKDDPVQAMLQIATSCMEAGDYSPLLMVPRSEIEYTSNAPDLFHKCGYTDVLAFGLGIQTGFPTFHSESSFGTDKSHLKLEQIGLVTYASTYTLGHAPIYSFLQIARTVLSHTGPDLEQFVTTIGARLYNFHDDDVADVLSDKEKTGRLQGILTQWYNKTQCCLFEQMRLDTVQAVADLLGVTAILPKTHDVVSPLGFIYEHGGTLHNGNPGSIIAARCPGCHETFFYRAGLYGSPANVRGSVAYRIAGLRHDGAREDGLGILVKDGVITGRLIWASRACECRHPEMVDVSLRNLPMRMPRDDP</sequence>
<dbReference type="EMBL" id="ML987191">
    <property type="protein sequence ID" value="KAF2253855.1"/>
    <property type="molecule type" value="Genomic_DNA"/>
</dbReference>
<dbReference type="OrthoDB" id="5382128at2759"/>
<gene>
    <name evidence="2" type="ORF">BU26DRAFT_561123</name>
</gene>
<organism evidence="2 3">
    <name type="scientific">Trematosphaeria pertusa</name>
    <dbReference type="NCBI Taxonomy" id="390896"/>
    <lineage>
        <taxon>Eukaryota</taxon>
        <taxon>Fungi</taxon>
        <taxon>Dikarya</taxon>
        <taxon>Ascomycota</taxon>
        <taxon>Pezizomycotina</taxon>
        <taxon>Dothideomycetes</taxon>
        <taxon>Pleosporomycetidae</taxon>
        <taxon>Pleosporales</taxon>
        <taxon>Massarineae</taxon>
        <taxon>Trematosphaeriaceae</taxon>
        <taxon>Trematosphaeria</taxon>
    </lineage>
</organism>
<dbReference type="Proteomes" id="UP000800094">
    <property type="component" value="Unassembled WGS sequence"/>
</dbReference>
<keyword evidence="3" id="KW-1185">Reference proteome</keyword>
<accession>A0A6A6ITK6</accession>
<evidence type="ECO:0000313" key="2">
    <source>
        <dbReference type="EMBL" id="KAF2253855.1"/>
    </source>
</evidence>
<reference evidence="2" key="1">
    <citation type="journal article" date="2020" name="Stud. Mycol.">
        <title>101 Dothideomycetes genomes: a test case for predicting lifestyles and emergence of pathogens.</title>
        <authorList>
            <person name="Haridas S."/>
            <person name="Albert R."/>
            <person name="Binder M."/>
            <person name="Bloem J."/>
            <person name="Labutti K."/>
            <person name="Salamov A."/>
            <person name="Andreopoulos B."/>
            <person name="Baker S."/>
            <person name="Barry K."/>
            <person name="Bills G."/>
            <person name="Bluhm B."/>
            <person name="Cannon C."/>
            <person name="Castanera R."/>
            <person name="Culley D."/>
            <person name="Daum C."/>
            <person name="Ezra D."/>
            <person name="Gonzalez J."/>
            <person name="Henrissat B."/>
            <person name="Kuo A."/>
            <person name="Liang C."/>
            <person name="Lipzen A."/>
            <person name="Lutzoni F."/>
            <person name="Magnuson J."/>
            <person name="Mondo S."/>
            <person name="Nolan M."/>
            <person name="Ohm R."/>
            <person name="Pangilinan J."/>
            <person name="Park H.-J."/>
            <person name="Ramirez L."/>
            <person name="Alfaro M."/>
            <person name="Sun H."/>
            <person name="Tritt A."/>
            <person name="Yoshinaga Y."/>
            <person name="Zwiers L.-H."/>
            <person name="Turgeon B."/>
            <person name="Goodwin S."/>
            <person name="Spatafora J."/>
            <person name="Crous P."/>
            <person name="Grigoriev I."/>
        </authorList>
    </citation>
    <scope>NUCLEOTIDE SEQUENCE</scope>
    <source>
        <strain evidence="2">CBS 122368</strain>
    </source>
</reference>
<protein>
    <recommendedName>
        <fullName evidence="1">Heterokaryon incompatibility domain-containing protein</fullName>
    </recommendedName>
</protein>
<dbReference type="RefSeq" id="XP_033688859.1">
    <property type="nucleotide sequence ID" value="XM_033832879.1"/>
</dbReference>
<dbReference type="InterPro" id="IPR052895">
    <property type="entry name" value="HetReg/Transcr_Mod"/>
</dbReference>